<proteinExistence type="predicted"/>
<gene>
    <name evidence="1" type="ORF">ANN_08456</name>
</gene>
<organism evidence="1 2">
    <name type="scientific">Periplaneta americana</name>
    <name type="common">American cockroach</name>
    <name type="synonym">Blatta americana</name>
    <dbReference type="NCBI Taxonomy" id="6978"/>
    <lineage>
        <taxon>Eukaryota</taxon>
        <taxon>Metazoa</taxon>
        <taxon>Ecdysozoa</taxon>
        <taxon>Arthropoda</taxon>
        <taxon>Hexapoda</taxon>
        <taxon>Insecta</taxon>
        <taxon>Pterygota</taxon>
        <taxon>Neoptera</taxon>
        <taxon>Polyneoptera</taxon>
        <taxon>Dictyoptera</taxon>
        <taxon>Blattodea</taxon>
        <taxon>Blattoidea</taxon>
        <taxon>Blattidae</taxon>
        <taxon>Blattinae</taxon>
        <taxon>Periplaneta</taxon>
    </lineage>
</organism>
<sequence length="126" mass="14394">MSTYMPNLELDHKGKNTEGGEFDPVLWIGLRRSSMVRALVNCRKTGLNLISDANKASLMKQLSQELMRKRPHAKKRLHRPVTVTNNDNHGRLLTQVLQFLKRNLQRTALKIGISTTSIRRMFKGLG</sequence>
<dbReference type="Proteomes" id="UP001148838">
    <property type="component" value="Unassembled WGS sequence"/>
</dbReference>
<name>A0ABQ8T2Z6_PERAM</name>
<accession>A0ABQ8T2Z6</accession>
<protein>
    <submittedName>
        <fullName evidence="1">Uncharacterized protein</fullName>
    </submittedName>
</protein>
<reference evidence="1 2" key="1">
    <citation type="journal article" date="2022" name="Allergy">
        <title>Genome assembly and annotation of Periplaneta americana reveal a comprehensive cockroach allergen profile.</title>
        <authorList>
            <person name="Wang L."/>
            <person name="Xiong Q."/>
            <person name="Saelim N."/>
            <person name="Wang L."/>
            <person name="Nong W."/>
            <person name="Wan A.T."/>
            <person name="Shi M."/>
            <person name="Liu X."/>
            <person name="Cao Q."/>
            <person name="Hui J.H.L."/>
            <person name="Sookrung N."/>
            <person name="Leung T.F."/>
            <person name="Tungtrongchitr A."/>
            <person name="Tsui S.K.W."/>
        </authorList>
    </citation>
    <scope>NUCLEOTIDE SEQUENCE [LARGE SCALE GENOMIC DNA]</scope>
    <source>
        <strain evidence="1">PWHHKU_190912</strain>
    </source>
</reference>
<evidence type="ECO:0000313" key="2">
    <source>
        <dbReference type="Proteomes" id="UP001148838"/>
    </source>
</evidence>
<evidence type="ECO:0000313" key="1">
    <source>
        <dbReference type="EMBL" id="KAJ4440317.1"/>
    </source>
</evidence>
<dbReference type="EMBL" id="JAJSOF020000017">
    <property type="protein sequence ID" value="KAJ4440317.1"/>
    <property type="molecule type" value="Genomic_DNA"/>
</dbReference>
<comment type="caution">
    <text evidence="1">The sequence shown here is derived from an EMBL/GenBank/DDBJ whole genome shotgun (WGS) entry which is preliminary data.</text>
</comment>
<keyword evidence="2" id="KW-1185">Reference proteome</keyword>